<keyword evidence="5" id="KW-1185">Reference proteome</keyword>
<reference evidence="3" key="3">
    <citation type="submission" date="2023-10" db="EMBL/GenBank/DDBJ databases">
        <authorList>
            <person name="Picardeau M."/>
            <person name="Thibeaux R."/>
        </authorList>
    </citation>
    <scope>NUCLEOTIDE SEQUENCE</scope>
    <source>
        <strain evidence="3">ATI7-C-A5</strain>
    </source>
</reference>
<gene>
    <name evidence="3" type="ORF">CH379_002635</name>
    <name evidence="4" type="ORF">CH379_17775</name>
</gene>
<evidence type="ECO:0000256" key="1">
    <source>
        <dbReference type="SAM" id="Coils"/>
    </source>
</evidence>
<organism evidence="4">
    <name type="scientific">Leptospira ellisii</name>
    <dbReference type="NCBI Taxonomy" id="2023197"/>
    <lineage>
        <taxon>Bacteria</taxon>
        <taxon>Pseudomonadati</taxon>
        <taxon>Spirochaetota</taxon>
        <taxon>Spirochaetia</taxon>
        <taxon>Leptospirales</taxon>
        <taxon>Leptospiraceae</taxon>
        <taxon>Leptospira</taxon>
    </lineage>
</organism>
<accession>A0A2N0B4V3</accession>
<keyword evidence="2" id="KW-1133">Transmembrane helix</keyword>
<evidence type="ECO:0000313" key="3">
    <source>
        <dbReference type="EMBL" id="MDV6234522.1"/>
    </source>
</evidence>
<evidence type="ECO:0000313" key="5">
    <source>
        <dbReference type="Proteomes" id="UP000232122"/>
    </source>
</evidence>
<keyword evidence="2" id="KW-0812">Transmembrane</keyword>
<evidence type="ECO:0000313" key="4">
    <source>
        <dbReference type="EMBL" id="PJZ91590.1"/>
    </source>
</evidence>
<feature type="transmembrane region" description="Helical" evidence="2">
    <location>
        <begin position="97"/>
        <end position="114"/>
    </location>
</feature>
<name>A0A2N0B4V3_9LEPT</name>
<dbReference type="EMBL" id="NPEF01000248">
    <property type="protein sequence ID" value="PJZ91590.1"/>
    <property type="molecule type" value="Genomic_DNA"/>
</dbReference>
<feature type="coiled-coil region" evidence="1">
    <location>
        <begin position="278"/>
        <end position="305"/>
    </location>
</feature>
<dbReference type="EMBL" id="NPEF02000002">
    <property type="protein sequence ID" value="MDV6234522.1"/>
    <property type="molecule type" value="Genomic_DNA"/>
</dbReference>
<proteinExistence type="predicted"/>
<reference evidence="3 5" key="2">
    <citation type="journal article" date="2018" name="Microb. Genom.">
        <title>Deciphering the unexplored Leptospira diversity from soils uncovers genomic evolution to virulence.</title>
        <authorList>
            <person name="Thibeaux R."/>
            <person name="Iraola G."/>
            <person name="Ferres I."/>
            <person name="Bierque E."/>
            <person name="Girault D."/>
            <person name="Soupe-Gilbert M.E."/>
            <person name="Picardeau M."/>
            <person name="Goarant C."/>
        </authorList>
    </citation>
    <scope>NUCLEOTIDE SEQUENCE [LARGE SCALE GENOMIC DNA]</scope>
    <source>
        <strain evidence="3 5">ATI7-C-A5</strain>
    </source>
</reference>
<dbReference type="OrthoDB" id="345362at2"/>
<reference evidence="4" key="1">
    <citation type="submission" date="2017-07" db="EMBL/GenBank/DDBJ databases">
        <title>Leptospira spp. isolated from tropical soils.</title>
        <authorList>
            <person name="Thibeaux R."/>
            <person name="Iraola G."/>
            <person name="Ferres I."/>
            <person name="Bierque E."/>
            <person name="Girault D."/>
            <person name="Soupe-Gilbert M.-E."/>
            <person name="Picardeau M."/>
            <person name="Goarant C."/>
        </authorList>
    </citation>
    <scope>NUCLEOTIDE SEQUENCE [LARGE SCALE GENOMIC DNA]</scope>
    <source>
        <strain evidence="4">ATI7-C-A5</strain>
    </source>
</reference>
<evidence type="ECO:0000256" key="2">
    <source>
        <dbReference type="SAM" id="Phobius"/>
    </source>
</evidence>
<keyword evidence="2" id="KW-0472">Membrane</keyword>
<keyword evidence="1" id="KW-0175">Coiled coil</keyword>
<comment type="caution">
    <text evidence="4">The sequence shown here is derived from an EMBL/GenBank/DDBJ whole genome shotgun (WGS) entry which is preliminary data.</text>
</comment>
<sequence length="368" mass="42742">MNQEEFKKYLEYRTFRESFFPSEDLSNVSEDDSLLSERKAELTPYAAYTDYSSLYRYVSKETPNLSLYTIYDIPDSSITTEKKSGFAAFFRSNGKEFLWSFSFLILVLSFSTWFKERLFLRKENPNSAPGVTLTADDCMFQERTGEFWRIADSSRKCRLFYSSPYGRTEFWVFPNTDLTIKTAGPDRSDLETEILKGRVYLKETSTKKNGTKLKVGSWNVQLTGTHILLDYRNQKAYFTLLEGSAESEFVSPETGRTVHETLSKPGETMEFESKRPQVRKVSLNENQLKNLVQNLEKRNTANDRETDASRYFRNEPQTDASADDAWVIHLKDGRVVKGRIETEYKKIIVYTKNGREIFDEEEVVSVSK</sequence>
<protein>
    <submittedName>
        <fullName evidence="4">Uncharacterized protein</fullName>
    </submittedName>
</protein>
<dbReference type="AlphaFoldDB" id="A0A2N0B4V3"/>
<dbReference type="RefSeq" id="WP_100765619.1">
    <property type="nucleotide sequence ID" value="NZ_NPEF02000002.1"/>
</dbReference>
<dbReference type="Proteomes" id="UP000232122">
    <property type="component" value="Unassembled WGS sequence"/>
</dbReference>